<keyword evidence="2" id="KW-0805">Transcription regulation</keyword>
<comment type="similarity">
    <text evidence="1">Belongs to the LysR transcriptional regulatory family.</text>
</comment>
<sequence length="298" mass="31137">MTLTQMRTFLAVAEAGSVRAAADRLVVTASAVSAALSALQDSLRVELVCREGRGLRLTAAGEVYAGYAQRVLGLLDEARLAAAGEADPERGTVRLAAVTSAGEHVLPALLAGFRDRHPEAGVLLEVDNQQRVHTLFARNEVDLAIGSRPEDLGVVVGVRPNELIVVAPAKLLAESGVSPTVPWLGQQTWLLRERGSNTRASTQAVLAELGLTPRTMTVGSNGGVLKSVLLGLGVTLVSRDGVAAELASGELVEVPTGATPLRRPLFLAAHRGRSAATAALLVRCAWEIGTFQRVAPAS</sequence>
<dbReference type="Pfam" id="PF03466">
    <property type="entry name" value="LysR_substrate"/>
    <property type="match status" value="1"/>
</dbReference>
<dbReference type="InterPro" id="IPR036390">
    <property type="entry name" value="WH_DNA-bd_sf"/>
</dbReference>
<keyword evidence="7" id="KW-1185">Reference proteome</keyword>
<feature type="domain" description="HTH lysR-type" evidence="5">
    <location>
        <begin position="1"/>
        <end position="58"/>
    </location>
</feature>
<dbReference type="Proteomes" id="UP000820669">
    <property type="component" value="Unassembled WGS sequence"/>
</dbReference>
<evidence type="ECO:0000256" key="2">
    <source>
        <dbReference type="ARBA" id="ARBA00023015"/>
    </source>
</evidence>
<accession>A0ABX1S7C5</accession>
<evidence type="ECO:0000256" key="4">
    <source>
        <dbReference type="ARBA" id="ARBA00023163"/>
    </source>
</evidence>
<dbReference type="InterPro" id="IPR000847">
    <property type="entry name" value="LysR_HTH_N"/>
</dbReference>
<protein>
    <submittedName>
        <fullName evidence="6">LysR family transcriptional regulator</fullName>
    </submittedName>
</protein>
<evidence type="ECO:0000259" key="5">
    <source>
        <dbReference type="PROSITE" id="PS50931"/>
    </source>
</evidence>
<dbReference type="RefSeq" id="WP_169380903.1">
    <property type="nucleotide sequence ID" value="NZ_JAAXLA010000012.1"/>
</dbReference>
<dbReference type="PANTHER" id="PTHR30126:SF39">
    <property type="entry name" value="HTH-TYPE TRANSCRIPTIONAL REGULATOR CYSL"/>
    <property type="match status" value="1"/>
</dbReference>
<dbReference type="Pfam" id="PF00126">
    <property type="entry name" value="HTH_1"/>
    <property type="match status" value="1"/>
</dbReference>
<evidence type="ECO:0000256" key="3">
    <source>
        <dbReference type="ARBA" id="ARBA00023125"/>
    </source>
</evidence>
<dbReference type="EMBL" id="JAAXLA010000012">
    <property type="protein sequence ID" value="NMH97463.1"/>
    <property type="molecule type" value="Genomic_DNA"/>
</dbReference>
<dbReference type="PROSITE" id="PS50931">
    <property type="entry name" value="HTH_LYSR"/>
    <property type="match status" value="1"/>
</dbReference>
<name>A0ABX1S7C5_9PSEU</name>
<dbReference type="SUPFAM" id="SSF53850">
    <property type="entry name" value="Periplasmic binding protein-like II"/>
    <property type="match status" value="1"/>
</dbReference>
<dbReference type="InterPro" id="IPR036388">
    <property type="entry name" value="WH-like_DNA-bd_sf"/>
</dbReference>
<reference evidence="6 7" key="1">
    <citation type="submission" date="2020-04" db="EMBL/GenBank/DDBJ databases">
        <authorList>
            <person name="Klaysubun C."/>
            <person name="Duangmal K."/>
            <person name="Lipun K."/>
        </authorList>
    </citation>
    <scope>NUCLEOTIDE SEQUENCE [LARGE SCALE GENOMIC DNA]</scope>
    <source>
        <strain evidence="6 7">K10HN5</strain>
    </source>
</reference>
<keyword evidence="4" id="KW-0804">Transcription</keyword>
<comment type="caution">
    <text evidence="6">The sequence shown here is derived from an EMBL/GenBank/DDBJ whole genome shotgun (WGS) entry which is preliminary data.</text>
</comment>
<evidence type="ECO:0000313" key="6">
    <source>
        <dbReference type="EMBL" id="NMH97463.1"/>
    </source>
</evidence>
<dbReference type="Gene3D" id="3.40.190.10">
    <property type="entry name" value="Periplasmic binding protein-like II"/>
    <property type="match status" value="2"/>
</dbReference>
<dbReference type="PANTHER" id="PTHR30126">
    <property type="entry name" value="HTH-TYPE TRANSCRIPTIONAL REGULATOR"/>
    <property type="match status" value="1"/>
</dbReference>
<keyword evidence="3" id="KW-0238">DNA-binding</keyword>
<dbReference type="Gene3D" id="1.10.10.10">
    <property type="entry name" value="Winged helix-like DNA-binding domain superfamily/Winged helix DNA-binding domain"/>
    <property type="match status" value="1"/>
</dbReference>
<dbReference type="SUPFAM" id="SSF46785">
    <property type="entry name" value="Winged helix' DNA-binding domain"/>
    <property type="match status" value="1"/>
</dbReference>
<evidence type="ECO:0000256" key="1">
    <source>
        <dbReference type="ARBA" id="ARBA00009437"/>
    </source>
</evidence>
<organism evidence="6 7">
    <name type="scientific">Pseudonocardia acidicola</name>
    <dbReference type="NCBI Taxonomy" id="2724939"/>
    <lineage>
        <taxon>Bacteria</taxon>
        <taxon>Bacillati</taxon>
        <taxon>Actinomycetota</taxon>
        <taxon>Actinomycetes</taxon>
        <taxon>Pseudonocardiales</taxon>
        <taxon>Pseudonocardiaceae</taxon>
        <taxon>Pseudonocardia</taxon>
    </lineage>
</organism>
<dbReference type="InterPro" id="IPR005119">
    <property type="entry name" value="LysR_subst-bd"/>
</dbReference>
<proteinExistence type="inferred from homology"/>
<gene>
    <name evidence="6" type="ORF">HF526_09085</name>
</gene>
<evidence type="ECO:0000313" key="7">
    <source>
        <dbReference type="Proteomes" id="UP000820669"/>
    </source>
</evidence>